<dbReference type="FunCoup" id="A0A316YQ88">
    <property type="interactions" value="581"/>
</dbReference>
<evidence type="ECO:0000256" key="1">
    <source>
        <dbReference type="ARBA" id="ARBA00004604"/>
    </source>
</evidence>
<evidence type="ECO:0000256" key="6">
    <source>
        <dbReference type="SAM" id="MobiDB-lite"/>
    </source>
</evidence>
<evidence type="ECO:0000259" key="11">
    <source>
        <dbReference type="Pfam" id="PF17406"/>
    </source>
</evidence>
<feature type="domain" description="Nrap protein" evidence="8">
    <location>
        <begin position="278"/>
        <end position="452"/>
    </location>
</feature>
<dbReference type="InterPro" id="IPR005554">
    <property type="entry name" value="NOL6/Upt22"/>
</dbReference>
<dbReference type="AlphaFoldDB" id="A0A316YQ88"/>
<evidence type="ECO:0000256" key="3">
    <source>
        <dbReference type="ARBA" id="ARBA00022884"/>
    </source>
</evidence>
<dbReference type="Gene3D" id="3.30.70.3030">
    <property type="match status" value="1"/>
</dbReference>
<dbReference type="Pfam" id="PF03813">
    <property type="entry name" value="Nrap"/>
    <property type="match status" value="1"/>
</dbReference>
<dbReference type="InterPro" id="IPR035368">
    <property type="entry name" value="Nrap_D3"/>
</dbReference>
<dbReference type="Pfam" id="PF17405">
    <property type="entry name" value="Nrap_D4"/>
    <property type="match status" value="1"/>
</dbReference>
<dbReference type="EMBL" id="KZ819635">
    <property type="protein sequence ID" value="PWN91547.1"/>
    <property type="molecule type" value="Genomic_DNA"/>
</dbReference>
<dbReference type="GO" id="GO:0003723">
    <property type="term" value="F:RNA binding"/>
    <property type="evidence" value="ECO:0007669"/>
    <property type="project" value="UniProtKB-KW"/>
</dbReference>
<evidence type="ECO:0000256" key="5">
    <source>
        <dbReference type="RuleBase" id="RU364032"/>
    </source>
</evidence>
<dbReference type="InterPro" id="IPR035367">
    <property type="entry name" value="Nrap_D2"/>
</dbReference>
<dbReference type="GO" id="GO:0006409">
    <property type="term" value="P:tRNA export from nucleus"/>
    <property type="evidence" value="ECO:0007669"/>
    <property type="project" value="TreeGrafter"/>
</dbReference>
<keyword evidence="3 5" id="KW-0694">RNA-binding</keyword>
<dbReference type="InterPro" id="IPR035369">
    <property type="entry name" value="Nrap_D4"/>
</dbReference>
<sequence>MEMLKNTSELFKSNIFKHKTDEMLAEIRPAYEKSAALDMVLRHLKSLFEGLAPIQPQTLEPALDSLQKTYKVPVKVVFPDPQPKESSPLRFGFEKPSRVQVVGSWILRTSALRPEGVDVDLVVTMPSDLFQDKDHLNMRYFHKRAYYLANIAAAIVRSSRSPGGLGLEVEYACQDDDVRKTYLVLRSGRDKSQTDFSKLRAVIKVHVASEEGLFPPARLAPSRNSIRTSKLGSEDHDEASTSQAEPPTPHYNAAILADALASTHTIYLNKILQSCGEFAPAAMLLKTWASQRPFGSGQTRAEIKGKIGEANARRVALGTSSIRFILTMLLAHLLNGPEKVPGVKTVTTTARLGTGFSSYQLFRGVIDFLAHHDFAKEAVFMKTVGLPSQRDSIPSVDFVDHFPHAFVDPTGSINLFAGLPSGSLQLLQAEARATLAMLNDHEQDYFDDIFMRERSKSSFLFDEVAKLDLIRATKERAAQVDIGSAIRARAMHLEATLRKGLTNRIRGCCILSSNAGVSLQKWPLNSSRPSQKMSAEVGLQLDASQAFRLVDHGPPPEDKEAAQAFSEFWGNLAELRRFRDGRIVHSVIWNAKGAFDKLNIPHRIFRHVLARHDEIQRVSFYGEGFNGLLSPEKELAEKAYLVQPEERGFHTVQTAYDELSKMLRGLNDLPLALIGVVPSSANLRAMSAMVPSPVNLEALGTRVPDYASHIPVADVILNLESSTRWPDDVPAIQAMKLALYQRMAESLVESGKLEGGSARIVFDQNTNDNTNKLLDTSALEVILRTGLAFRARIHHDRERNLLERILAEKTTSARQKKQAREALDRLKVRYVSGPRHHQTMAALQHRFPALSATVRLLKRWIAAQMLSRHVPDELVELVCAQVFVSPSDKAPATGSSGFSLALRRLATWRWREEPLLVATASAISAPEGAESVRFPTSKAIEAESAFKLARSSDPAMNHLAWFIASEEDTAGSDFGRREPGASIADALQRLARAACTILEAGPNLGADTIKALFVPALGHYDFVIRLEQALLPRYLSNVSFDGQALKKSLQRTSPTTKVQAFVNRDQGSSSSSSLGSEPKPGFDTATEFVELLQDLYSDTFRLFHDEQGGDVIGGMWNPSLSKRRDFKVALGFNTMPVSPEDEASSSKRGVVLNKEAVLDEIRRLGSSLIREVICK</sequence>
<name>A0A316YQ88_9BASI</name>
<keyword evidence="4 5" id="KW-0539">Nucleus</keyword>
<dbReference type="GO" id="GO:0006364">
    <property type="term" value="P:rRNA processing"/>
    <property type="evidence" value="ECO:0007669"/>
    <property type="project" value="UniProtKB-KW"/>
</dbReference>
<comment type="subcellular location">
    <subcellularLocation>
        <location evidence="1 5">Nucleus</location>
        <location evidence="1 5">Nucleolus</location>
    </subcellularLocation>
</comment>
<dbReference type="InterPro" id="IPR035371">
    <property type="entry name" value="Nrap_D6"/>
</dbReference>
<dbReference type="GO" id="GO:0032545">
    <property type="term" value="C:CURI complex"/>
    <property type="evidence" value="ECO:0007669"/>
    <property type="project" value="TreeGrafter"/>
</dbReference>
<feature type="domain" description="Nrap protein" evidence="10">
    <location>
        <begin position="639"/>
        <end position="845"/>
    </location>
</feature>
<dbReference type="InParanoid" id="A0A316YQ88"/>
<dbReference type="GeneID" id="37042958"/>
<feature type="domain" description="Nrap protein" evidence="9">
    <location>
        <begin position="461"/>
        <end position="612"/>
    </location>
</feature>
<dbReference type="PANTHER" id="PTHR17972:SF0">
    <property type="entry name" value="NUCLEOLAR PROTEIN 6"/>
    <property type="match status" value="1"/>
</dbReference>
<feature type="domain" description="Nrap protein" evidence="12">
    <location>
        <begin position="1018"/>
        <end position="1172"/>
    </location>
</feature>
<feature type="region of interest" description="Disordered" evidence="6">
    <location>
        <begin position="227"/>
        <end position="248"/>
    </location>
</feature>
<keyword evidence="14" id="KW-1185">Reference proteome</keyword>
<feature type="domain" description="Nrap protein" evidence="11">
    <location>
        <begin position="847"/>
        <end position="1014"/>
    </location>
</feature>
<evidence type="ECO:0000313" key="13">
    <source>
        <dbReference type="EMBL" id="PWN91547.1"/>
    </source>
</evidence>
<evidence type="ECO:0000259" key="10">
    <source>
        <dbReference type="Pfam" id="PF17405"/>
    </source>
</evidence>
<organism evidence="13 14">
    <name type="scientific">Acaromyces ingoldii</name>
    <dbReference type="NCBI Taxonomy" id="215250"/>
    <lineage>
        <taxon>Eukaryota</taxon>
        <taxon>Fungi</taxon>
        <taxon>Dikarya</taxon>
        <taxon>Basidiomycota</taxon>
        <taxon>Ustilaginomycotina</taxon>
        <taxon>Exobasidiomycetes</taxon>
        <taxon>Exobasidiales</taxon>
        <taxon>Cryptobasidiaceae</taxon>
        <taxon>Acaromyces</taxon>
    </lineage>
</organism>
<dbReference type="STRING" id="215250.A0A316YQ88"/>
<dbReference type="GO" id="GO:0034456">
    <property type="term" value="C:UTP-C complex"/>
    <property type="evidence" value="ECO:0007669"/>
    <property type="project" value="TreeGrafter"/>
</dbReference>
<comment type="similarity">
    <text evidence="2 5">Belongs to the NRAP family.</text>
</comment>
<keyword evidence="5" id="KW-0687">Ribonucleoprotein</keyword>
<keyword evidence="5" id="KW-0698">rRNA processing</keyword>
<dbReference type="Pfam" id="PF17403">
    <property type="entry name" value="Nrap_D2"/>
    <property type="match status" value="1"/>
</dbReference>
<dbReference type="InterPro" id="IPR035082">
    <property type="entry name" value="Nrap_D1"/>
</dbReference>
<dbReference type="RefSeq" id="XP_025378745.1">
    <property type="nucleotide sequence ID" value="XM_025521042.1"/>
</dbReference>
<evidence type="ECO:0000313" key="14">
    <source>
        <dbReference type="Proteomes" id="UP000245768"/>
    </source>
</evidence>
<proteinExistence type="inferred from homology"/>
<evidence type="ECO:0000259" key="7">
    <source>
        <dbReference type="Pfam" id="PF03813"/>
    </source>
</evidence>
<evidence type="ECO:0000259" key="12">
    <source>
        <dbReference type="Pfam" id="PF17407"/>
    </source>
</evidence>
<evidence type="ECO:0000259" key="9">
    <source>
        <dbReference type="Pfam" id="PF17404"/>
    </source>
</evidence>
<protein>
    <recommendedName>
        <fullName evidence="5">U3 small nucleolar RNA-associated protein 22</fullName>
    </recommendedName>
</protein>
<evidence type="ECO:0000256" key="2">
    <source>
        <dbReference type="ARBA" id="ARBA00006674"/>
    </source>
</evidence>
<dbReference type="Pfam" id="PF17407">
    <property type="entry name" value="Nrap_D6"/>
    <property type="match status" value="1"/>
</dbReference>
<reference evidence="13 14" key="1">
    <citation type="journal article" date="2018" name="Mol. Biol. Evol.">
        <title>Broad Genomic Sampling Reveals a Smut Pathogenic Ancestry of the Fungal Clade Ustilaginomycotina.</title>
        <authorList>
            <person name="Kijpornyongpan T."/>
            <person name="Mondo S.J."/>
            <person name="Barry K."/>
            <person name="Sandor L."/>
            <person name="Lee J."/>
            <person name="Lipzen A."/>
            <person name="Pangilinan J."/>
            <person name="LaButti K."/>
            <person name="Hainaut M."/>
            <person name="Henrissat B."/>
            <person name="Grigoriev I.V."/>
            <person name="Spatafora J.W."/>
            <person name="Aime M.C."/>
        </authorList>
    </citation>
    <scope>NUCLEOTIDE SEQUENCE [LARGE SCALE GENOMIC DNA]</scope>
    <source>
        <strain evidence="13 14">MCA 4198</strain>
    </source>
</reference>
<dbReference type="OrthoDB" id="10251401at2759"/>
<gene>
    <name evidence="13" type="ORF">FA10DRAFT_265396</name>
</gene>
<dbReference type="Pfam" id="PF17404">
    <property type="entry name" value="Nrap_D3"/>
    <property type="match status" value="1"/>
</dbReference>
<evidence type="ECO:0000256" key="4">
    <source>
        <dbReference type="ARBA" id="ARBA00023242"/>
    </source>
</evidence>
<dbReference type="InterPro" id="IPR035370">
    <property type="entry name" value="Nrap_D5"/>
</dbReference>
<accession>A0A316YQ88</accession>
<keyword evidence="5" id="KW-0690">Ribosome biogenesis</keyword>
<dbReference type="PANTHER" id="PTHR17972">
    <property type="entry name" value="NUCLEOLAR RNA-ASSOCIATED PROTEIN"/>
    <property type="match status" value="1"/>
</dbReference>
<dbReference type="Proteomes" id="UP000245768">
    <property type="component" value="Unassembled WGS sequence"/>
</dbReference>
<feature type="domain" description="Nrap protein" evidence="7">
    <location>
        <begin position="119"/>
        <end position="273"/>
    </location>
</feature>
<dbReference type="Pfam" id="PF17406">
    <property type="entry name" value="Nrap_D5"/>
    <property type="match status" value="1"/>
</dbReference>
<dbReference type="Gene3D" id="1.10.1410.10">
    <property type="match status" value="2"/>
</dbReference>
<dbReference type="GO" id="GO:0032040">
    <property type="term" value="C:small-subunit processome"/>
    <property type="evidence" value="ECO:0007669"/>
    <property type="project" value="TreeGrafter"/>
</dbReference>
<evidence type="ECO:0000259" key="8">
    <source>
        <dbReference type="Pfam" id="PF17403"/>
    </source>
</evidence>